<evidence type="ECO:0000256" key="1">
    <source>
        <dbReference type="SAM" id="MobiDB-lite"/>
    </source>
</evidence>
<evidence type="ECO:0000313" key="3">
    <source>
        <dbReference type="Proteomes" id="UP000002279"/>
    </source>
</evidence>
<feature type="region of interest" description="Disordered" evidence="1">
    <location>
        <begin position="1"/>
        <end position="124"/>
    </location>
</feature>
<feature type="region of interest" description="Disordered" evidence="1">
    <location>
        <begin position="185"/>
        <end position="207"/>
    </location>
</feature>
<feature type="compositionally biased region" description="Basic and acidic residues" evidence="1">
    <location>
        <begin position="86"/>
        <end position="113"/>
    </location>
</feature>
<dbReference type="GeneTree" id="ENSGT01150000289662"/>
<dbReference type="InterPro" id="IPR054148">
    <property type="entry name" value="ASNSD1-SEP"/>
</dbReference>
<accession>A0A6I8NN68</accession>
<dbReference type="InParanoid" id="A0A6I8NN68"/>
<keyword evidence="3" id="KW-1185">Reference proteome</keyword>
<protein>
    <submittedName>
        <fullName evidence="2">Uncharacterized protein</fullName>
    </submittedName>
</protein>
<name>A0A6I8NN68_ORNAN</name>
<reference evidence="2" key="3">
    <citation type="submission" date="2025-09" db="UniProtKB">
        <authorList>
            <consortium name="Ensembl"/>
        </authorList>
    </citation>
    <scope>IDENTIFICATION</scope>
    <source>
        <strain evidence="2">Glennie</strain>
    </source>
</reference>
<dbReference type="Bgee" id="ENSOANG00000047054">
    <property type="expression patterns" value="Expressed in fibroblast and 7 other cell types or tissues"/>
</dbReference>
<sequence>MMCACAREGPGGGGRGRRLAEGPLVRTCAGGTGGGGRGMRLEEGPLRTSSAPARPGGGEPATHTHVHTHTRAHPETTRDPVGPGGKEAEVRAEDQAEAGDRTGQDRTGQDRVEAMAAPAQANRAREELNCRIKEQKIVVDELSNLKKTRKVYKQQPNSNIFFLADRVEMLSESKSEVSGGFLVRSSKGSVPGEGPIGDALDWSFGGS</sequence>
<dbReference type="Proteomes" id="UP000002279">
    <property type="component" value="Chromosome 7"/>
</dbReference>
<dbReference type="Ensembl" id="ENSOANT00000073504.1">
    <property type="protein sequence ID" value="ENSOANP00000042537.1"/>
    <property type="gene ID" value="ENSOANG00000047054.1"/>
</dbReference>
<dbReference type="Pfam" id="PF21975">
    <property type="entry name" value="ASNSD1-SEP"/>
    <property type="match status" value="1"/>
</dbReference>
<organism evidence="2 3">
    <name type="scientific">Ornithorhynchus anatinus</name>
    <name type="common">Duckbill platypus</name>
    <dbReference type="NCBI Taxonomy" id="9258"/>
    <lineage>
        <taxon>Eukaryota</taxon>
        <taxon>Metazoa</taxon>
        <taxon>Chordata</taxon>
        <taxon>Craniata</taxon>
        <taxon>Vertebrata</taxon>
        <taxon>Euteleostomi</taxon>
        <taxon>Mammalia</taxon>
        <taxon>Monotremata</taxon>
        <taxon>Ornithorhynchidae</taxon>
        <taxon>Ornithorhynchus</taxon>
    </lineage>
</organism>
<proteinExistence type="predicted"/>
<evidence type="ECO:0000313" key="2">
    <source>
        <dbReference type="Ensembl" id="ENSOANP00000042537.1"/>
    </source>
</evidence>
<reference evidence="2 3" key="1">
    <citation type="journal article" date="2008" name="Nature">
        <title>Genome analysis of the platypus reveals unique signatures of evolution.</title>
        <authorList>
            <person name="Warren W.C."/>
            <person name="Hillier L.W."/>
            <person name="Marshall Graves J.A."/>
            <person name="Birney E."/>
            <person name="Ponting C.P."/>
            <person name="Grutzner F."/>
            <person name="Belov K."/>
            <person name="Miller W."/>
            <person name="Clarke L."/>
            <person name="Chinwalla A.T."/>
            <person name="Yang S.P."/>
            <person name="Heger A."/>
            <person name="Locke D.P."/>
            <person name="Miethke P."/>
            <person name="Waters P.D."/>
            <person name="Veyrunes F."/>
            <person name="Fulton L."/>
            <person name="Fulton B."/>
            <person name="Graves T."/>
            <person name="Wallis J."/>
            <person name="Puente X.S."/>
            <person name="Lopez-Otin C."/>
            <person name="Ordonez G.R."/>
            <person name="Eichler E.E."/>
            <person name="Chen L."/>
            <person name="Cheng Z."/>
            <person name="Deakin J.E."/>
            <person name="Alsop A."/>
            <person name="Thompson K."/>
            <person name="Kirby P."/>
            <person name="Papenfuss A.T."/>
            <person name="Wakefield M.J."/>
            <person name="Olender T."/>
            <person name="Lancet D."/>
            <person name="Huttley G.A."/>
            <person name="Smit A.F."/>
            <person name="Pask A."/>
            <person name="Temple-Smith P."/>
            <person name="Batzer M.A."/>
            <person name="Walker J.A."/>
            <person name="Konkel M.K."/>
            <person name="Harris R.S."/>
            <person name="Whittington C.M."/>
            <person name="Wong E.S."/>
            <person name="Gemmell N.J."/>
            <person name="Buschiazzo E."/>
            <person name="Vargas Jentzsch I.M."/>
            <person name="Merkel A."/>
            <person name="Schmitz J."/>
            <person name="Zemann A."/>
            <person name="Churakov G."/>
            <person name="Kriegs J.O."/>
            <person name="Brosius J."/>
            <person name="Murchison E.P."/>
            <person name="Sachidanandam R."/>
            <person name="Smith C."/>
            <person name="Hannon G.J."/>
            <person name="Tsend-Ayush E."/>
            <person name="McMillan D."/>
            <person name="Attenborough R."/>
            <person name="Rens W."/>
            <person name="Ferguson-Smith M."/>
            <person name="Lefevre C.M."/>
            <person name="Sharp J.A."/>
            <person name="Nicholas K.R."/>
            <person name="Ray D.A."/>
            <person name="Kube M."/>
            <person name="Reinhardt R."/>
            <person name="Pringle T.H."/>
            <person name="Taylor J."/>
            <person name="Jones R.C."/>
            <person name="Nixon B."/>
            <person name="Dacheux J.L."/>
            <person name="Niwa H."/>
            <person name="Sekita Y."/>
            <person name="Huang X."/>
            <person name="Stark A."/>
            <person name="Kheradpour P."/>
            <person name="Kellis M."/>
            <person name="Flicek P."/>
            <person name="Chen Y."/>
            <person name="Webber C."/>
            <person name="Hardison R."/>
            <person name="Nelson J."/>
            <person name="Hallsworth-Pepin K."/>
            <person name="Delehaunty K."/>
            <person name="Markovic C."/>
            <person name="Minx P."/>
            <person name="Feng Y."/>
            <person name="Kremitzki C."/>
            <person name="Mitreva M."/>
            <person name="Glasscock J."/>
            <person name="Wylie T."/>
            <person name="Wohldmann P."/>
            <person name="Thiru P."/>
            <person name="Nhan M.N."/>
            <person name="Pohl C.S."/>
            <person name="Smith S.M."/>
            <person name="Hou S."/>
            <person name="Nefedov M."/>
            <person name="de Jong P.J."/>
            <person name="Renfree M.B."/>
            <person name="Mardis E.R."/>
            <person name="Wilson R.K."/>
        </authorList>
    </citation>
    <scope>NUCLEOTIDE SEQUENCE [LARGE SCALE GENOMIC DNA]</scope>
    <source>
        <strain evidence="2 3">Glennie</strain>
    </source>
</reference>
<dbReference type="AlphaFoldDB" id="A0A6I8NN68"/>
<reference evidence="2" key="2">
    <citation type="submission" date="2025-08" db="UniProtKB">
        <authorList>
            <consortium name="Ensembl"/>
        </authorList>
    </citation>
    <scope>IDENTIFICATION</scope>
    <source>
        <strain evidence="2">Glennie</strain>
    </source>
</reference>